<keyword evidence="3" id="KW-1185">Reference proteome</keyword>
<sequence>MSLRNAHEFISRAARDPALAAAIDALGPDVALDDIATLAATRGIECTADEIRRAHRQSRALAAVARGQVRAG</sequence>
<proteinExistence type="predicted"/>
<accession>A0ABV0BHN6</accession>
<name>A0ABV0BHN6_9SPHN</name>
<protein>
    <submittedName>
        <fullName evidence="2">Nif11-like leader peptide family RiPP</fullName>
    </submittedName>
</protein>
<dbReference type="InterPro" id="IPR012903">
    <property type="entry name" value="Nif11"/>
</dbReference>
<evidence type="ECO:0000259" key="1">
    <source>
        <dbReference type="Pfam" id="PF07862"/>
    </source>
</evidence>
<comment type="caution">
    <text evidence="2">The sequence shown here is derived from an EMBL/GenBank/DDBJ whole genome shotgun (WGS) entry which is preliminary data.</text>
</comment>
<organism evidence="2 3">
    <name type="scientific">Sphingomonas rustica</name>
    <dbReference type="NCBI Taxonomy" id="3103142"/>
    <lineage>
        <taxon>Bacteria</taxon>
        <taxon>Pseudomonadati</taxon>
        <taxon>Pseudomonadota</taxon>
        <taxon>Alphaproteobacteria</taxon>
        <taxon>Sphingomonadales</taxon>
        <taxon>Sphingomonadaceae</taxon>
        <taxon>Sphingomonas</taxon>
    </lineage>
</organism>
<gene>
    <name evidence="2" type="ORF">TPR58_22080</name>
</gene>
<reference evidence="2 3" key="1">
    <citation type="submission" date="2024-05" db="EMBL/GenBank/DDBJ databases">
        <title>Sphingomonas sp. HF-S3 16S ribosomal RNA gene Genome sequencing and assembly.</title>
        <authorList>
            <person name="Lee H."/>
        </authorList>
    </citation>
    <scope>NUCLEOTIDE SEQUENCE [LARGE SCALE GENOMIC DNA]</scope>
    <source>
        <strain evidence="2 3">HF-S3</strain>
    </source>
</reference>
<dbReference type="RefSeq" id="WP_346248927.1">
    <property type="nucleotide sequence ID" value="NZ_JBDIZK010000019.1"/>
</dbReference>
<dbReference type="InterPro" id="IPR022516">
    <property type="entry name" value="CHP03798_Ocin"/>
</dbReference>
<feature type="domain" description="Nif11" evidence="1">
    <location>
        <begin position="1"/>
        <end position="50"/>
    </location>
</feature>
<dbReference type="Pfam" id="PF07862">
    <property type="entry name" value="Nif11"/>
    <property type="match status" value="1"/>
</dbReference>
<evidence type="ECO:0000313" key="3">
    <source>
        <dbReference type="Proteomes" id="UP001427805"/>
    </source>
</evidence>
<dbReference type="NCBIfam" id="TIGR03798">
    <property type="entry name" value="leader_Nif11"/>
    <property type="match status" value="1"/>
</dbReference>
<dbReference type="EMBL" id="JBDIZK010000019">
    <property type="protein sequence ID" value="MEN3749877.1"/>
    <property type="molecule type" value="Genomic_DNA"/>
</dbReference>
<dbReference type="Proteomes" id="UP001427805">
    <property type="component" value="Unassembled WGS sequence"/>
</dbReference>
<evidence type="ECO:0000313" key="2">
    <source>
        <dbReference type="EMBL" id="MEN3749877.1"/>
    </source>
</evidence>